<dbReference type="Gene3D" id="3.40.50.300">
    <property type="entry name" value="P-loop containing nucleotide triphosphate hydrolases"/>
    <property type="match status" value="1"/>
</dbReference>
<feature type="domain" description="ATPase AAA-type core" evidence="3">
    <location>
        <begin position="166"/>
        <end position="294"/>
    </location>
</feature>
<dbReference type="Pfam" id="PF00004">
    <property type="entry name" value="AAA"/>
    <property type="match status" value="1"/>
</dbReference>
<protein>
    <submittedName>
        <fullName evidence="4">ATPase family associated with various cellular activities (AAA)</fullName>
    </submittedName>
</protein>
<dbReference type="InterPro" id="IPR050221">
    <property type="entry name" value="26S_Proteasome_ATPase"/>
</dbReference>
<dbReference type="GO" id="GO:0016887">
    <property type="term" value="F:ATP hydrolysis activity"/>
    <property type="evidence" value="ECO:0007669"/>
    <property type="project" value="InterPro"/>
</dbReference>
<evidence type="ECO:0000256" key="2">
    <source>
        <dbReference type="ARBA" id="ARBA00022840"/>
    </source>
</evidence>
<dbReference type="RefSeq" id="WP_076385577.1">
    <property type="nucleotide sequence ID" value="NZ_FTOI01000003.1"/>
</dbReference>
<keyword evidence="1" id="KW-0547">Nucleotide-binding</keyword>
<accession>A0A1N7K7I5</accession>
<dbReference type="STRING" id="713588.SAMN05421789_10351"/>
<organism evidence="4 5">
    <name type="scientific">Kaistella chaponensis</name>
    <dbReference type="NCBI Taxonomy" id="713588"/>
    <lineage>
        <taxon>Bacteria</taxon>
        <taxon>Pseudomonadati</taxon>
        <taxon>Bacteroidota</taxon>
        <taxon>Flavobacteriia</taxon>
        <taxon>Flavobacteriales</taxon>
        <taxon>Weeksellaceae</taxon>
        <taxon>Chryseobacterium group</taxon>
        <taxon>Kaistella</taxon>
    </lineage>
</organism>
<sequence length="451" mass="52074">MKLAELGKELQISIESFIKLMRDFDLELAECLSTNLDIKKDFEKFARANIEFLKKYETDSGQNIYLESIAENTNQSSDIAPETNGQQTPHLFDNGHSKLPVSGFGIDHIMHGNQQFEDDNFGEQASFRHNKLIGYHDLFSYISQTLEPFINQSPLTDWGIHKTAGIILYGPPGSGKIFWANKIAEITKYRFEQVKRYYYGTSFIDGKKTSFNDFLLQMMKDDKVLLFMEDFDKMMAQRNEQNAVSSGDEETKEIILHYIGHFENENLLMVGSANSLLEIDKEILAPGRFDVMIPVFPPNSDERLKMILHHITDNLGEDSLLIKILLKNDANILPFWKDISDQMKVFSNTMIVDFTQSLKKRIRNQYLKNNSDQIKIDSNLLNAALRDASAKLTGEYLDQVNQFISDISINNYDDFTHRIQELKKELEYYKVIESPRSPIGFQHNEDQPKEN</sequence>
<keyword evidence="5" id="KW-1185">Reference proteome</keyword>
<keyword evidence="2" id="KW-0067">ATP-binding</keyword>
<dbReference type="EMBL" id="FTOI01000003">
    <property type="protein sequence ID" value="SIS57535.1"/>
    <property type="molecule type" value="Genomic_DNA"/>
</dbReference>
<dbReference type="AlphaFoldDB" id="A0A1N7K7I5"/>
<dbReference type="SUPFAM" id="SSF52540">
    <property type="entry name" value="P-loop containing nucleoside triphosphate hydrolases"/>
    <property type="match status" value="1"/>
</dbReference>
<proteinExistence type="predicted"/>
<evidence type="ECO:0000259" key="3">
    <source>
        <dbReference type="Pfam" id="PF00004"/>
    </source>
</evidence>
<gene>
    <name evidence="4" type="ORF">SAMN05421789_10351</name>
</gene>
<name>A0A1N7K7I5_9FLAO</name>
<dbReference type="GO" id="GO:0005524">
    <property type="term" value="F:ATP binding"/>
    <property type="evidence" value="ECO:0007669"/>
    <property type="project" value="UniProtKB-KW"/>
</dbReference>
<reference evidence="5" key="1">
    <citation type="submission" date="2017-01" db="EMBL/GenBank/DDBJ databases">
        <authorList>
            <person name="Varghese N."/>
            <person name="Submissions S."/>
        </authorList>
    </citation>
    <scope>NUCLEOTIDE SEQUENCE [LARGE SCALE GENOMIC DNA]</scope>
    <source>
        <strain evidence="5">DSM 23145</strain>
    </source>
</reference>
<dbReference type="PANTHER" id="PTHR23073">
    <property type="entry name" value="26S PROTEASOME REGULATORY SUBUNIT"/>
    <property type="match status" value="1"/>
</dbReference>
<dbReference type="OrthoDB" id="1267583at2"/>
<evidence type="ECO:0000313" key="4">
    <source>
        <dbReference type="EMBL" id="SIS57535.1"/>
    </source>
</evidence>
<dbReference type="InterPro" id="IPR003959">
    <property type="entry name" value="ATPase_AAA_core"/>
</dbReference>
<evidence type="ECO:0000313" key="5">
    <source>
        <dbReference type="Proteomes" id="UP000185839"/>
    </source>
</evidence>
<dbReference type="InterPro" id="IPR027417">
    <property type="entry name" value="P-loop_NTPase"/>
</dbReference>
<evidence type="ECO:0000256" key="1">
    <source>
        <dbReference type="ARBA" id="ARBA00022741"/>
    </source>
</evidence>
<dbReference type="Proteomes" id="UP000185839">
    <property type="component" value="Unassembled WGS sequence"/>
</dbReference>